<sequence length="145" mass="16540">MKKIFLVAKVHEMEPATIMSVQQEIQNVFDSVTEDEGERRVVFSACNPSDNEFEFTFNRTSLQNLVEEAKINSADADTITGTGLNGFRMPEPYPSAPFGSYFNTFIEIDDFIESYKKSARMLGASRMKDIKLEITPEYVKLKLVY</sequence>
<name>A0A939B391_9BACT</name>
<reference evidence="1 2" key="1">
    <citation type="journal article" date="2021" name="Sci. Rep.">
        <title>The distribution of antibiotic resistance genes in chicken gut microbiota commensals.</title>
        <authorList>
            <person name="Juricova H."/>
            <person name="Matiasovicova J."/>
            <person name="Kubasova T."/>
            <person name="Cejkova D."/>
            <person name="Rychlik I."/>
        </authorList>
    </citation>
    <scope>NUCLEOTIDE SEQUENCE [LARGE SCALE GENOMIC DNA]</scope>
    <source>
        <strain evidence="1 2">An819</strain>
    </source>
</reference>
<dbReference type="EMBL" id="JACJJL010000001">
    <property type="protein sequence ID" value="MBM6660204.1"/>
    <property type="molecule type" value="Genomic_DNA"/>
</dbReference>
<protein>
    <submittedName>
        <fullName evidence="1">Uncharacterized protein</fullName>
    </submittedName>
</protein>
<organism evidence="1 2">
    <name type="scientific">Marseilla massiliensis</name>
    <dbReference type="NCBI Taxonomy" id="1841864"/>
    <lineage>
        <taxon>Bacteria</taxon>
        <taxon>Pseudomonadati</taxon>
        <taxon>Bacteroidota</taxon>
        <taxon>Bacteroidia</taxon>
        <taxon>Bacteroidales</taxon>
        <taxon>Prevotellaceae</taxon>
        <taxon>Marseilla</taxon>
    </lineage>
</organism>
<evidence type="ECO:0000313" key="2">
    <source>
        <dbReference type="Proteomes" id="UP000764045"/>
    </source>
</evidence>
<comment type="caution">
    <text evidence="1">The sequence shown here is derived from an EMBL/GenBank/DDBJ whole genome shotgun (WGS) entry which is preliminary data.</text>
</comment>
<gene>
    <name evidence="1" type="ORF">H6B30_00290</name>
</gene>
<evidence type="ECO:0000313" key="1">
    <source>
        <dbReference type="EMBL" id="MBM6660204.1"/>
    </source>
</evidence>
<keyword evidence="2" id="KW-1185">Reference proteome</keyword>
<proteinExistence type="predicted"/>
<dbReference type="AlphaFoldDB" id="A0A939B391"/>
<accession>A0A939B391</accession>
<dbReference type="Proteomes" id="UP000764045">
    <property type="component" value="Unassembled WGS sequence"/>
</dbReference>
<dbReference type="RefSeq" id="WP_205106748.1">
    <property type="nucleotide sequence ID" value="NZ_JACJJL010000001.1"/>
</dbReference>